<dbReference type="PATRIC" id="fig|1339327.3.peg.2253"/>
<accession>A0A015XBT8</accession>
<name>A0A015XBT8_BACFG</name>
<reference evidence="1 2" key="1">
    <citation type="submission" date="2014-02" db="EMBL/GenBank/DDBJ databases">
        <authorList>
            <person name="Sears C."/>
            <person name="Carroll K."/>
            <person name="Sack B.R."/>
            <person name="Qadri F."/>
            <person name="Myers L.L."/>
            <person name="Chung G.-T."/>
            <person name="Escheverria P."/>
            <person name="Fraser C.M."/>
            <person name="Sadzewicz L."/>
            <person name="Shefchek K.A."/>
            <person name="Tallon L."/>
            <person name="Das S.P."/>
            <person name="Daugherty S."/>
            <person name="Mongodin E.F."/>
        </authorList>
    </citation>
    <scope>NUCLEOTIDE SEQUENCE [LARGE SCALE GENOMIC DNA]</scope>
    <source>
        <strain evidence="1 2">S36L11</strain>
    </source>
</reference>
<dbReference type="RefSeq" id="WP_032556495.1">
    <property type="nucleotide sequence ID" value="NZ_JGDJ01000170.1"/>
</dbReference>
<sequence>MTPIKRNKNPAGDFKKSVVRIDLDDWKRLDAIKTKYKFKSIYEIMQYLVGAFLRVADPEHEENDDPIPDEITEMFSDFAQAERQFNYSKPKRALPQHVKDEKNGQLRFKF</sequence>
<evidence type="ECO:0000313" key="2">
    <source>
        <dbReference type="Proteomes" id="UP000022082"/>
    </source>
</evidence>
<protein>
    <submittedName>
        <fullName evidence="1">Uncharacterized protein</fullName>
    </submittedName>
</protein>
<comment type="caution">
    <text evidence="1">The sequence shown here is derived from an EMBL/GenBank/DDBJ whole genome shotgun (WGS) entry which is preliminary data.</text>
</comment>
<proteinExistence type="predicted"/>
<dbReference type="Proteomes" id="UP000022082">
    <property type="component" value="Unassembled WGS sequence"/>
</dbReference>
<dbReference type="EMBL" id="JGDJ01000170">
    <property type="protein sequence ID" value="EXZ29178.1"/>
    <property type="molecule type" value="Genomic_DNA"/>
</dbReference>
<dbReference type="AlphaFoldDB" id="A0A015XBT8"/>
<organism evidence="1 2">
    <name type="scientific">Bacteroides fragilis str. S36L11</name>
    <dbReference type="NCBI Taxonomy" id="1339327"/>
    <lineage>
        <taxon>Bacteria</taxon>
        <taxon>Pseudomonadati</taxon>
        <taxon>Bacteroidota</taxon>
        <taxon>Bacteroidia</taxon>
        <taxon>Bacteroidales</taxon>
        <taxon>Bacteroidaceae</taxon>
        <taxon>Bacteroides</taxon>
    </lineage>
</organism>
<gene>
    <name evidence="1" type="ORF">M136_1609</name>
</gene>
<evidence type="ECO:0000313" key="1">
    <source>
        <dbReference type="EMBL" id="EXZ29178.1"/>
    </source>
</evidence>